<dbReference type="PANTHER" id="PTHR43160">
    <property type="entry name" value="ACONITATE HYDRATASE B"/>
    <property type="match status" value="1"/>
</dbReference>
<feature type="domain" description="Aconitase A/isopropylmalate dehydratase small subunit swivel" evidence="1">
    <location>
        <begin position="2"/>
        <end position="116"/>
    </location>
</feature>
<dbReference type="PANTHER" id="PTHR43160:SF2">
    <property type="entry name" value="HOMOCITRATE DEHYDRATASE, MITOCHONDRIAL"/>
    <property type="match status" value="1"/>
</dbReference>
<gene>
    <name evidence="2" type="ORF">SYNPS1DRAFT_15644</name>
</gene>
<feature type="non-terminal residue" evidence="2">
    <location>
        <position position="1"/>
    </location>
</feature>
<dbReference type="GO" id="GO:0003994">
    <property type="term" value="F:aconitate hydratase activity"/>
    <property type="evidence" value="ECO:0007669"/>
    <property type="project" value="TreeGrafter"/>
</dbReference>
<dbReference type="EMBL" id="KZ989743">
    <property type="protein sequence ID" value="RKP25452.1"/>
    <property type="molecule type" value="Genomic_DNA"/>
</dbReference>
<dbReference type="InterPro" id="IPR000573">
    <property type="entry name" value="AconitaseA/IPMdHydase_ssu_swvl"/>
</dbReference>
<dbReference type="Proteomes" id="UP000278143">
    <property type="component" value="Unassembled WGS sequence"/>
</dbReference>
<dbReference type="InterPro" id="IPR015928">
    <property type="entry name" value="Aconitase/3IPM_dehydase_swvl"/>
</dbReference>
<sequence>DDDSAAGPWLQYKGHLENIANNTLIGATNAHNGKVNSAIHAITGEGTIPDMASRYKAEGIPWLVVADHNYGEGSAREHAAMQPRFLGGRLIVARSFARIHETNLKKQGILPLTFVDEADYEWFTPDVMVRTDGLVEHAADTAATHPRGLSLIVTTRDGKERTIPTQHTMSADQWAWFRHGSALNRIAAMTQ</sequence>
<dbReference type="GO" id="GO:0005829">
    <property type="term" value="C:cytosol"/>
    <property type="evidence" value="ECO:0007669"/>
    <property type="project" value="TreeGrafter"/>
</dbReference>
<accession>A0A4P9Z0P4</accession>
<name>A0A4P9Z0P4_9FUNG</name>
<dbReference type="SUPFAM" id="SSF52016">
    <property type="entry name" value="LeuD/IlvD-like"/>
    <property type="match status" value="1"/>
</dbReference>
<protein>
    <submittedName>
        <fullName evidence="2">Aconitase/3-isopropylmalate dehydratase</fullName>
    </submittedName>
</protein>
<dbReference type="Pfam" id="PF00694">
    <property type="entry name" value="Aconitase_C"/>
    <property type="match status" value="1"/>
</dbReference>
<evidence type="ECO:0000313" key="2">
    <source>
        <dbReference type="EMBL" id="RKP25452.1"/>
    </source>
</evidence>
<dbReference type="OrthoDB" id="2224430at2759"/>
<dbReference type="GO" id="GO:0051539">
    <property type="term" value="F:4 iron, 4 sulfur cluster binding"/>
    <property type="evidence" value="ECO:0007669"/>
    <property type="project" value="TreeGrafter"/>
</dbReference>
<evidence type="ECO:0000313" key="3">
    <source>
        <dbReference type="Proteomes" id="UP000278143"/>
    </source>
</evidence>
<reference evidence="3" key="1">
    <citation type="journal article" date="2018" name="Nat. Microbiol.">
        <title>Leveraging single-cell genomics to expand the fungal tree of life.</title>
        <authorList>
            <person name="Ahrendt S.R."/>
            <person name="Quandt C.A."/>
            <person name="Ciobanu D."/>
            <person name="Clum A."/>
            <person name="Salamov A."/>
            <person name="Andreopoulos B."/>
            <person name="Cheng J.F."/>
            <person name="Woyke T."/>
            <person name="Pelin A."/>
            <person name="Henrissat B."/>
            <person name="Reynolds N.K."/>
            <person name="Benny G.L."/>
            <person name="Smith M.E."/>
            <person name="James T.Y."/>
            <person name="Grigoriev I.V."/>
        </authorList>
    </citation>
    <scope>NUCLEOTIDE SEQUENCE [LARGE SCALE GENOMIC DNA]</scope>
    <source>
        <strain evidence="3">Benny S71-1</strain>
    </source>
</reference>
<dbReference type="InterPro" id="IPR050926">
    <property type="entry name" value="Aconitase/IPM_isomerase"/>
</dbReference>
<dbReference type="GO" id="GO:0005739">
    <property type="term" value="C:mitochondrion"/>
    <property type="evidence" value="ECO:0007669"/>
    <property type="project" value="TreeGrafter"/>
</dbReference>
<dbReference type="AlphaFoldDB" id="A0A4P9Z0P4"/>
<keyword evidence="3" id="KW-1185">Reference proteome</keyword>
<dbReference type="Gene3D" id="3.20.19.10">
    <property type="entry name" value="Aconitase, domain 4"/>
    <property type="match status" value="1"/>
</dbReference>
<proteinExistence type="predicted"/>
<evidence type="ECO:0000259" key="1">
    <source>
        <dbReference type="Pfam" id="PF00694"/>
    </source>
</evidence>
<organism evidence="2 3">
    <name type="scientific">Syncephalis pseudoplumigaleata</name>
    <dbReference type="NCBI Taxonomy" id="1712513"/>
    <lineage>
        <taxon>Eukaryota</taxon>
        <taxon>Fungi</taxon>
        <taxon>Fungi incertae sedis</taxon>
        <taxon>Zoopagomycota</taxon>
        <taxon>Zoopagomycotina</taxon>
        <taxon>Zoopagomycetes</taxon>
        <taxon>Zoopagales</taxon>
        <taxon>Piptocephalidaceae</taxon>
        <taxon>Syncephalis</taxon>
    </lineage>
</organism>